<evidence type="ECO:0000259" key="2">
    <source>
        <dbReference type="Pfam" id="PF12680"/>
    </source>
</evidence>
<keyword evidence="4" id="KW-1185">Reference proteome</keyword>
<evidence type="ECO:0000313" key="4">
    <source>
        <dbReference type="Proteomes" id="UP000193884"/>
    </source>
</evidence>
<evidence type="ECO:0000313" key="3">
    <source>
        <dbReference type="EMBL" id="OSJ30934.1"/>
    </source>
</evidence>
<keyword evidence="1" id="KW-0732">Signal</keyword>
<accession>A0ABX3X616</accession>
<name>A0ABX3X616_9BRAD</name>
<organism evidence="3 4">
    <name type="scientific">Bradyrhizobium canariense</name>
    <dbReference type="NCBI Taxonomy" id="255045"/>
    <lineage>
        <taxon>Bacteria</taxon>
        <taxon>Pseudomonadati</taxon>
        <taxon>Pseudomonadota</taxon>
        <taxon>Alphaproteobacteria</taxon>
        <taxon>Hyphomicrobiales</taxon>
        <taxon>Nitrobacteraceae</taxon>
        <taxon>Bradyrhizobium</taxon>
    </lineage>
</organism>
<gene>
    <name evidence="3" type="ORF">BST63_11270</name>
</gene>
<comment type="caution">
    <text evidence="3">The sequence shown here is derived from an EMBL/GenBank/DDBJ whole genome shotgun (WGS) entry which is preliminary data.</text>
</comment>
<dbReference type="PROSITE" id="PS51257">
    <property type="entry name" value="PROKAR_LIPOPROTEIN"/>
    <property type="match status" value="1"/>
</dbReference>
<proteinExistence type="predicted"/>
<reference evidence="3 4" key="1">
    <citation type="submission" date="2017-03" db="EMBL/GenBank/DDBJ databases">
        <title>Whole genome sequences of fourteen strains of Bradyrhizobium canariense and one strain of Bradyrhizobium japonicum isolated from Lupinus (Papilionoideae: Genisteae) species in Algeria.</title>
        <authorList>
            <person name="Crovadore J."/>
            <person name="Chekireb D."/>
            <person name="Brachmann A."/>
            <person name="Chablais R."/>
            <person name="Cochard B."/>
            <person name="Lefort F."/>
        </authorList>
    </citation>
    <scope>NUCLEOTIDE SEQUENCE [LARGE SCALE GENOMIC DNA]</scope>
    <source>
        <strain evidence="3 4">UBMAN05</strain>
    </source>
</reference>
<dbReference type="Pfam" id="PF12680">
    <property type="entry name" value="SnoaL_2"/>
    <property type="match status" value="1"/>
</dbReference>
<dbReference type="Gene3D" id="3.10.450.50">
    <property type="match status" value="1"/>
</dbReference>
<evidence type="ECO:0000256" key="1">
    <source>
        <dbReference type="SAM" id="SignalP"/>
    </source>
</evidence>
<dbReference type="InterPro" id="IPR037401">
    <property type="entry name" value="SnoaL-like"/>
</dbReference>
<feature type="signal peptide" evidence="1">
    <location>
        <begin position="1"/>
        <end position="21"/>
    </location>
</feature>
<dbReference type="InterPro" id="IPR032710">
    <property type="entry name" value="NTF2-like_dom_sf"/>
</dbReference>
<protein>
    <recommendedName>
        <fullName evidence="2">SnoaL-like domain-containing protein</fullName>
    </recommendedName>
</protein>
<sequence>MVRTIVLAGSLMMVGCVGAVAQQAPDDQYADLQKNFAEAYNRKDVDAMAAAFTEDAIRVTPSGMFVGREAIRRNLQDVVNLDLHDYSVERNVSRSFGNFVFNAGEWQAKLGDQLLRGYYTAIVVRDGGLAKISISGLRFTAISNPQLPKAIYPALAESISWKRWQRRMLATSRPRHQTRYSLQPSSTRASRLEVIAGETTSSTSKISCSTLRTATSRPRRFRTSFLTCSSS</sequence>
<dbReference type="SUPFAM" id="SSF54427">
    <property type="entry name" value="NTF2-like"/>
    <property type="match status" value="1"/>
</dbReference>
<dbReference type="EMBL" id="NAFK01000151">
    <property type="protein sequence ID" value="OSJ30934.1"/>
    <property type="molecule type" value="Genomic_DNA"/>
</dbReference>
<feature type="domain" description="SnoaL-like" evidence="2">
    <location>
        <begin position="35"/>
        <end position="108"/>
    </location>
</feature>
<dbReference type="Proteomes" id="UP000193884">
    <property type="component" value="Unassembled WGS sequence"/>
</dbReference>
<feature type="chain" id="PRO_5046601033" description="SnoaL-like domain-containing protein" evidence="1">
    <location>
        <begin position="22"/>
        <end position="231"/>
    </location>
</feature>